<reference evidence="8" key="3">
    <citation type="journal article" date="2019" name="Int. J. Syst. Evol. Microbiol.">
        <title>The Global Catalogue of Microorganisms (GCM) 10K type strain sequencing project: providing services to taxonomists for standard genome sequencing and annotation.</title>
        <authorList>
            <consortium name="The Broad Institute Genomics Platform"/>
            <consortium name="The Broad Institute Genome Sequencing Center for Infectious Disease"/>
            <person name="Wu L."/>
            <person name="Ma J."/>
        </authorList>
    </citation>
    <scope>NUCLEOTIDE SEQUENCE [LARGE SCALE GENOMIC DNA]</scope>
    <source>
        <strain evidence="8">NBRC 105001</strain>
    </source>
</reference>
<evidence type="ECO:0000256" key="1">
    <source>
        <dbReference type="ARBA" id="ARBA00001946"/>
    </source>
</evidence>
<evidence type="ECO:0000313" key="8">
    <source>
        <dbReference type="Proteomes" id="UP001156660"/>
    </source>
</evidence>
<gene>
    <name evidence="6" type="ORF">BTO23_13995</name>
    <name evidence="5" type="ORF">GCM10007855_39280</name>
</gene>
<dbReference type="Proteomes" id="UP000239273">
    <property type="component" value="Unassembled WGS sequence"/>
</dbReference>
<reference evidence="6 7" key="2">
    <citation type="submission" date="2016-12" db="EMBL/GenBank/DDBJ databases">
        <title>Diversity of luminous bacteria.</title>
        <authorList>
            <person name="Yoshizawa S."/>
            <person name="Kogure K."/>
        </authorList>
    </citation>
    <scope>NUCLEOTIDE SEQUENCE [LARGE SCALE GENOMIC DNA]</scope>
    <source>
        <strain evidence="6 7">NBRC 105001</strain>
    </source>
</reference>
<dbReference type="InterPro" id="IPR011990">
    <property type="entry name" value="TPR-like_helical_dom_sf"/>
</dbReference>
<evidence type="ECO:0000313" key="6">
    <source>
        <dbReference type="EMBL" id="PQJ87234.1"/>
    </source>
</evidence>
<keyword evidence="8" id="KW-1185">Reference proteome</keyword>
<dbReference type="PANTHER" id="PTHR45138">
    <property type="entry name" value="REGULATORY COMPONENTS OF SENSORY TRANSDUCTION SYSTEM"/>
    <property type="match status" value="1"/>
</dbReference>
<dbReference type="Gene3D" id="3.30.70.270">
    <property type="match status" value="1"/>
</dbReference>
<dbReference type="RefSeq" id="WP_105063829.1">
    <property type="nucleotide sequence ID" value="NZ_BSOU01000019.1"/>
</dbReference>
<dbReference type="EMBL" id="BSOU01000019">
    <property type="protein sequence ID" value="GLR77053.1"/>
    <property type="molecule type" value="Genomic_DNA"/>
</dbReference>
<organism evidence="6 7">
    <name type="scientific">Aliivibrio sifiae</name>
    <dbReference type="NCBI Taxonomy" id="566293"/>
    <lineage>
        <taxon>Bacteria</taxon>
        <taxon>Pseudomonadati</taxon>
        <taxon>Pseudomonadota</taxon>
        <taxon>Gammaproteobacteria</taxon>
        <taxon>Vibrionales</taxon>
        <taxon>Vibrionaceae</taxon>
        <taxon>Aliivibrio</taxon>
    </lineage>
</organism>
<dbReference type="NCBIfam" id="TIGR00254">
    <property type="entry name" value="GGDEF"/>
    <property type="match status" value="1"/>
</dbReference>
<dbReference type="GO" id="GO:0052621">
    <property type="term" value="F:diguanylate cyclase activity"/>
    <property type="evidence" value="ECO:0007669"/>
    <property type="project" value="UniProtKB-EC"/>
</dbReference>
<name>A0A2S7X792_9GAMM</name>
<evidence type="ECO:0000313" key="7">
    <source>
        <dbReference type="Proteomes" id="UP000239273"/>
    </source>
</evidence>
<dbReference type="InterPro" id="IPR000160">
    <property type="entry name" value="GGDEF_dom"/>
</dbReference>
<reference evidence="5" key="4">
    <citation type="submission" date="2023-01" db="EMBL/GenBank/DDBJ databases">
        <title>Draft genome sequence of Aliivibrio sifiae strain NBRC 105001.</title>
        <authorList>
            <person name="Sun Q."/>
            <person name="Mori K."/>
        </authorList>
    </citation>
    <scope>NUCLEOTIDE SEQUENCE</scope>
    <source>
        <strain evidence="5">NBRC 105001</strain>
    </source>
</reference>
<dbReference type="OrthoDB" id="6191081at2"/>
<dbReference type="InterPro" id="IPR043128">
    <property type="entry name" value="Rev_trsase/Diguanyl_cyclase"/>
</dbReference>
<dbReference type="FunFam" id="3.30.70.270:FF:000001">
    <property type="entry name" value="Diguanylate cyclase domain protein"/>
    <property type="match status" value="1"/>
</dbReference>
<proteinExistence type="predicted"/>
<comment type="caution">
    <text evidence="6">The sequence shown here is derived from an EMBL/GenBank/DDBJ whole genome shotgun (WGS) entry which is preliminary data.</text>
</comment>
<dbReference type="SMART" id="SM00267">
    <property type="entry name" value="GGDEF"/>
    <property type="match status" value="1"/>
</dbReference>
<evidence type="ECO:0000256" key="2">
    <source>
        <dbReference type="ARBA" id="ARBA00012528"/>
    </source>
</evidence>
<sequence>MDSLLTRIAEQDINLVTLNSQQSLTLWGFIAEHFTESDCEKAYALLMCSEFEVQSNKTRNSIVHLQRALLLLSLPQDSELILQVYSSLSYRYTDIGEYQNALDHLYSLSKLAVEHGDNEFYIQSILGIGNLCSIYGDHLKALRYYQKLDALSSSIKSNNLSLRYRLYTVACLLDLNRLSKAKKLLEECQIIQYVSDDAQLVAQVQLYSAKLLRLQNSPQAALNQLIAFKREYSSIHTFPWLNKLFSIETAYCLIQLQRGELADVIISHQLKQTKKYSQGYYIRQLLDVKSDALASYKSFSEALLCEKEAHSLTVDIIRNFPINELGNHSLRRLTRLELQLRLNISESENIKLKKVSDQQKDTVARLQQDVFHDSLTKLFNRRWFETTFVNEIKPSLEGYQLLVIDIDNFKSINDEYSHLTGDVILKIVSKILQESIGSSHYVARYGGEEFILIITSNNTKHGEEIAENCRIAIANFDWRETLNERTVTVSIGLTKNLKNEDYKATFLRADKALYQAKRSGKNKVCIY</sequence>
<dbReference type="PANTHER" id="PTHR45138:SF9">
    <property type="entry name" value="DIGUANYLATE CYCLASE DGCM-RELATED"/>
    <property type="match status" value="1"/>
</dbReference>
<dbReference type="EMBL" id="MSCP01000002">
    <property type="protein sequence ID" value="PQJ87234.1"/>
    <property type="molecule type" value="Genomic_DNA"/>
</dbReference>
<protein>
    <recommendedName>
        <fullName evidence="2">diguanylate cyclase</fullName>
        <ecNumber evidence="2">2.7.7.65</ecNumber>
    </recommendedName>
</protein>
<dbReference type="Gene3D" id="1.25.40.10">
    <property type="entry name" value="Tetratricopeptide repeat domain"/>
    <property type="match status" value="1"/>
</dbReference>
<evidence type="ECO:0000259" key="4">
    <source>
        <dbReference type="PROSITE" id="PS50887"/>
    </source>
</evidence>
<dbReference type="EC" id="2.7.7.65" evidence="2"/>
<dbReference type="PROSITE" id="PS50887">
    <property type="entry name" value="GGDEF"/>
    <property type="match status" value="1"/>
</dbReference>
<comment type="cofactor">
    <cofactor evidence="1">
        <name>Mg(2+)</name>
        <dbReference type="ChEBI" id="CHEBI:18420"/>
    </cofactor>
</comment>
<evidence type="ECO:0000256" key="3">
    <source>
        <dbReference type="ARBA" id="ARBA00034247"/>
    </source>
</evidence>
<dbReference type="InterPro" id="IPR050469">
    <property type="entry name" value="Diguanylate_Cyclase"/>
</dbReference>
<evidence type="ECO:0000313" key="5">
    <source>
        <dbReference type="EMBL" id="GLR77053.1"/>
    </source>
</evidence>
<dbReference type="Pfam" id="PF00990">
    <property type="entry name" value="GGDEF"/>
    <property type="match status" value="1"/>
</dbReference>
<accession>A0A2S7X792</accession>
<dbReference type="AlphaFoldDB" id="A0A2S7X792"/>
<feature type="domain" description="GGDEF" evidence="4">
    <location>
        <begin position="397"/>
        <end position="527"/>
    </location>
</feature>
<dbReference type="InterPro" id="IPR029787">
    <property type="entry name" value="Nucleotide_cyclase"/>
</dbReference>
<reference evidence="5" key="1">
    <citation type="journal article" date="2014" name="Int. J. Syst. Evol. Microbiol.">
        <title>Complete genome of a new Firmicutes species belonging to the dominant human colonic microbiota ('Ruminococcus bicirculans') reveals two chromosomes and a selective capacity to utilize plant glucans.</title>
        <authorList>
            <consortium name="NISC Comparative Sequencing Program"/>
            <person name="Wegmann U."/>
            <person name="Louis P."/>
            <person name="Goesmann A."/>
            <person name="Henrissat B."/>
            <person name="Duncan S.H."/>
            <person name="Flint H.J."/>
        </authorList>
    </citation>
    <scope>NUCLEOTIDE SEQUENCE</scope>
    <source>
        <strain evidence="5">NBRC 105001</strain>
    </source>
</reference>
<dbReference type="CDD" id="cd01949">
    <property type="entry name" value="GGDEF"/>
    <property type="match status" value="1"/>
</dbReference>
<dbReference type="SUPFAM" id="SSF48452">
    <property type="entry name" value="TPR-like"/>
    <property type="match status" value="1"/>
</dbReference>
<comment type="catalytic activity">
    <reaction evidence="3">
        <text>2 GTP = 3',3'-c-di-GMP + 2 diphosphate</text>
        <dbReference type="Rhea" id="RHEA:24898"/>
        <dbReference type="ChEBI" id="CHEBI:33019"/>
        <dbReference type="ChEBI" id="CHEBI:37565"/>
        <dbReference type="ChEBI" id="CHEBI:58805"/>
        <dbReference type="EC" id="2.7.7.65"/>
    </reaction>
</comment>
<dbReference type="Proteomes" id="UP001156660">
    <property type="component" value="Unassembled WGS sequence"/>
</dbReference>
<dbReference type="SUPFAM" id="SSF55073">
    <property type="entry name" value="Nucleotide cyclase"/>
    <property type="match status" value="1"/>
</dbReference>